<dbReference type="RefSeq" id="WP_170865197.1">
    <property type="nucleotide sequence ID" value="NZ_FRAS01000004.1"/>
</dbReference>
<gene>
    <name evidence="1" type="ORF">SAMN02746009_01198</name>
</gene>
<reference evidence="2" key="1">
    <citation type="submission" date="2016-11" db="EMBL/GenBank/DDBJ databases">
        <authorList>
            <person name="Varghese N."/>
            <person name="Submissions S."/>
        </authorList>
    </citation>
    <scope>NUCLEOTIDE SEQUENCE [LARGE SCALE GENOMIC DNA]</scope>
    <source>
        <strain evidence="2">DSM 18569</strain>
    </source>
</reference>
<evidence type="ECO:0000313" key="2">
    <source>
        <dbReference type="Proteomes" id="UP000183947"/>
    </source>
</evidence>
<sequence length="124" mass="13812">MISDFRSVLPLLRVWSLLLLLLSGMGHPALAKRAPAEVRHTTAAQSSRPFSISRAELLHQEALDFVTSDISAAKTNLPLVVWPHPQEYHEYRPAPVAHRLPTPPVRPRLLQARRLLLALAPNAP</sequence>
<organism evidence="1 2">
    <name type="scientific">Hymenobacter psychrotolerans DSM 18569</name>
    <dbReference type="NCBI Taxonomy" id="1121959"/>
    <lineage>
        <taxon>Bacteria</taxon>
        <taxon>Pseudomonadati</taxon>
        <taxon>Bacteroidota</taxon>
        <taxon>Cytophagia</taxon>
        <taxon>Cytophagales</taxon>
        <taxon>Hymenobacteraceae</taxon>
        <taxon>Hymenobacter</taxon>
    </lineage>
</organism>
<dbReference type="Proteomes" id="UP000183947">
    <property type="component" value="Unassembled WGS sequence"/>
</dbReference>
<dbReference type="AlphaFoldDB" id="A0A1M6TRB6"/>
<name>A0A1M6TRB6_9BACT</name>
<protein>
    <submittedName>
        <fullName evidence="1">Uncharacterized protein</fullName>
    </submittedName>
</protein>
<dbReference type="STRING" id="1121959.SAMN02746009_01198"/>
<proteinExistence type="predicted"/>
<dbReference type="EMBL" id="FRAS01000004">
    <property type="protein sequence ID" value="SHK59474.1"/>
    <property type="molecule type" value="Genomic_DNA"/>
</dbReference>
<accession>A0A1M6TRB6</accession>
<evidence type="ECO:0000313" key="1">
    <source>
        <dbReference type="EMBL" id="SHK59474.1"/>
    </source>
</evidence>
<keyword evidence="2" id="KW-1185">Reference proteome</keyword>